<dbReference type="PANTHER" id="PTHR45975">
    <property type="entry name" value="NUCLEOSOME-REMODELING FACTOR SUBUNIT BPTF"/>
    <property type="match status" value="1"/>
</dbReference>
<dbReference type="Pfam" id="PF15613">
    <property type="entry name" value="WSD"/>
    <property type="match status" value="1"/>
</dbReference>
<feature type="compositionally biased region" description="Low complexity" evidence="16">
    <location>
        <begin position="1014"/>
        <end position="1023"/>
    </location>
</feature>
<feature type="compositionally biased region" description="Pro residues" evidence="16">
    <location>
        <begin position="2457"/>
        <end position="2467"/>
    </location>
</feature>
<feature type="compositionally biased region" description="Low complexity" evidence="16">
    <location>
        <begin position="2209"/>
        <end position="2223"/>
    </location>
</feature>
<evidence type="ECO:0000256" key="15">
    <source>
        <dbReference type="SAM" id="Coils"/>
    </source>
</evidence>
<dbReference type="PROSITE" id="PS50827">
    <property type="entry name" value="DDT"/>
    <property type="match status" value="1"/>
</dbReference>
<feature type="compositionally biased region" description="Basic and acidic residues" evidence="16">
    <location>
        <begin position="1306"/>
        <end position="1321"/>
    </location>
</feature>
<dbReference type="CTD" id="2186"/>
<dbReference type="GO" id="GO:0045944">
    <property type="term" value="P:positive regulation of transcription by RNA polymerase II"/>
    <property type="evidence" value="ECO:0007669"/>
    <property type="project" value="UniProtKB-ARBA"/>
</dbReference>
<feature type="compositionally biased region" description="Basic and acidic residues" evidence="16">
    <location>
        <begin position="1033"/>
        <end position="1047"/>
    </location>
</feature>
<protein>
    <submittedName>
        <fullName evidence="21">Nucleosome-remodeling factor subunit BPTF isoform X5</fullName>
    </submittedName>
</protein>
<evidence type="ECO:0000256" key="2">
    <source>
        <dbReference type="ARBA" id="ARBA00022553"/>
    </source>
</evidence>
<evidence type="ECO:0000256" key="12">
    <source>
        <dbReference type="ARBA" id="ARBA00023242"/>
    </source>
</evidence>
<feature type="region of interest" description="Disordered" evidence="16">
    <location>
        <begin position="855"/>
        <end position="937"/>
    </location>
</feature>
<keyword evidence="5 14" id="KW-0863">Zinc-finger</keyword>
<dbReference type="FunFam" id="3.30.40.10:FF:000048">
    <property type="entry name" value="nucleosome-remodeling factor subunit BPTF isoform X1"/>
    <property type="match status" value="1"/>
</dbReference>
<dbReference type="Pfam" id="PF00439">
    <property type="entry name" value="Bromodomain"/>
    <property type="match status" value="1"/>
</dbReference>
<feature type="compositionally biased region" description="Polar residues" evidence="16">
    <location>
        <begin position="1117"/>
        <end position="1126"/>
    </location>
</feature>
<feature type="compositionally biased region" description="Low complexity" evidence="16">
    <location>
        <begin position="2302"/>
        <end position="2316"/>
    </location>
</feature>
<feature type="compositionally biased region" description="Polar residues" evidence="16">
    <location>
        <begin position="1210"/>
        <end position="1223"/>
    </location>
</feature>
<keyword evidence="8" id="KW-0805">Transcription regulation</keyword>
<feature type="region of interest" description="Disordered" evidence="16">
    <location>
        <begin position="1268"/>
        <end position="1332"/>
    </location>
</feature>
<feature type="compositionally biased region" description="Low complexity" evidence="16">
    <location>
        <begin position="2230"/>
        <end position="2248"/>
    </location>
</feature>
<dbReference type="PANTHER" id="PTHR45975:SF2">
    <property type="entry name" value="NUCLEOSOME-REMODELING FACTOR SUBUNIT BPTF"/>
    <property type="match status" value="1"/>
</dbReference>
<feature type="compositionally biased region" description="Low complexity" evidence="16">
    <location>
        <begin position="2273"/>
        <end position="2290"/>
    </location>
</feature>
<evidence type="ECO:0000256" key="6">
    <source>
        <dbReference type="ARBA" id="ARBA00022833"/>
    </source>
</evidence>
<evidence type="ECO:0000256" key="3">
    <source>
        <dbReference type="ARBA" id="ARBA00022723"/>
    </source>
</evidence>
<feature type="compositionally biased region" description="Basic and acidic residues" evidence="16">
    <location>
        <begin position="888"/>
        <end position="900"/>
    </location>
</feature>
<dbReference type="RefSeq" id="XP_012893382.1">
    <property type="nucleotide sequence ID" value="XM_013037928.1"/>
</dbReference>
<feature type="compositionally biased region" description="Basic and acidic residues" evidence="16">
    <location>
        <begin position="909"/>
        <end position="937"/>
    </location>
</feature>
<evidence type="ECO:0000256" key="4">
    <source>
        <dbReference type="ARBA" id="ARBA00022737"/>
    </source>
</evidence>
<dbReference type="Gene3D" id="1.20.920.10">
    <property type="entry name" value="Bromodomain-like"/>
    <property type="match status" value="1"/>
</dbReference>
<evidence type="ECO:0000259" key="17">
    <source>
        <dbReference type="PROSITE" id="PS50014"/>
    </source>
</evidence>
<dbReference type="InterPro" id="IPR018501">
    <property type="entry name" value="DDT_dom"/>
</dbReference>
<gene>
    <name evidence="21" type="primary">Bptf</name>
</gene>
<feature type="domain" description="DDT" evidence="19">
    <location>
        <begin position="104"/>
        <end position="164"/>
    </location>
</feature>
<evidence type="ECO:0000259" key="18">
    <source>
        <dbReference type="PROSITE" id="PS50016"/>
    </source>
</evidence>
<feature type="region of interest" description="Disordered" evidence="16">
    <location>
        <begin position="2026"/>
        <end position="2064"/>
    </location>
</feature>
<feature type="region of interest" description="Disordered" evidence="16">
    <location>
        <begin position="1768"/>
        <end position="1797"/>
    </location>
</feature>
<dbReference type="InterPro" id="IPR001965">
    <property type="entry name" value="Znf_PHD"/>
</dbReference>
<feature type="region of interest" description="Disordered" evidence="16">
    <location>
        <begin position="1106"/>
        <end position="1130"/>
    </location>
</feature>
<reference evidence="21" key="1">
    <citation type="submission" date="2025-08" db="UniProtKB">
        <authorList>
            <consortium name="RefSeq"/>
        </authorList>
    </citation>
    <scope>IDENTIFICATION</scope>
    <source>
        <tissue evidence="21">Kidney</tissue>
    </source>
</reference>
<feature type="coiled-coil region" evidence="15">
    <location>
        <begin position="1817"/>
        <end position="1844"/>
    </location>
</feature>
<feature type="compositionally biased region" description="Polar residues" evidence="16">
    <location>
        <begin position="2291"/>
        <end position="2301"/>
    </location>
</feature>
<feature type="compositionally biased region" description="Basic and acidic residues" evidence="16">
    <location>
        <begin position="782"/>
        <end position="798"/>
    </location>
</feature>
<feature type="compositionally biased region" description="Basic residues" evidence="16">
    <location>
        <begin position="69"/>
        <end position="79"/>
    </location>
</feature>
<keyword evidence="10 13" id="KW-0103">Bromodomain</keyword>
<sequence length="2696" mass="300095">MVSEEDEEEEEEEGDADETQDSEEDDEEEMEEDEDDSDYPEEMEDDDDDASYCTESSFRSHSTYSSTPGRRKPRVHRPRSPILEEKDIPPLEFPKSSEDLMVPNEHIMNVIAIYEVLRNFGTVLRLSPFRFEDFCAALVSQEQCTLMAEMHVVLLKAVLREEDTSNTTFGPADLKDSVNSTLYFIDGMTWPEVLRVYCESDREYHHVLPYQEAEDYPYGPVENKIKVLQFLVDQFLTTNIAREELMSEGVIQYDDHCRVCHKLGDLLCCETCSAVYHLECVKPPLEEVPEDEWQCEVCVAHKVPGVTDCVAEIQKNKPYIRHEPIGYDRSRRKYWFLNRRLIIEEDTENENEKKIWYYSTKVQLAELIDCLDKDYWEAELCKTLEEMREEMHRHMDITEDLTNKARGSNKSFLAAANEEILDSIRAKKGDTDNDKSPEEVEKDKNETENNNCKEAEPSREEFEDQSCEKETDGRASDDSREPGKSEEPTEVGDKGNSVSANLGDNTTNASSEETSPCEGRSPEGCLSETHDSSNMAEKKVASELPQDVPGDFRLEKSNGEVAESPGAGRGASGSTRIITRLRNPDSKLSQLKNQQVAAAAHEANKQFKEGKEVLVVNSQGEISRLSTKKEVVMKGNINNYFKLGQEGKYRVYHNQYSTNSFALNKHQHREDHDKRRHLAHKFCLTPAGEFKWNGSVHGSKVLTISTLRLTITQLESNIPSSFLHPNWASHRANWIKAVQMCSKPREFALALAILECAVKPVVMLPIWRESLGHTRLHRMTSIEREEKEKVKKKEKKQEEEETMQQATWVKYTFPVKHQVWKQKGEEYRVTGYGGWSWISKTHVYRFVPKLPGNTNVNYRKPLEGMKNNGDENMDESDKQKGLQSPKKIKTESDCEKKDTAKGAGQSEVDTSKTTEKKEEDVKELLDSENDKSFKEEAMEVDQEEVKAESHVNCQESSPVDVVNVSEGFHLRTCYKKKTKSSKLDGLLERRIKQFTMEEKQRLEKMKLEGGIKGSGKSSTTSLRDLSDSPITTKAKEGCQNDLLRDEPSPVVNNEKCEESIQGCSQSDSSALGISDSSLTPSKPYSKRRLLDDVSIRTLGTNYQKQNSVDNDIDESLSESTSQGQDLSKSKTKGGALFIDVSKPARTDDSGTLRFKTRKPLLEEENDNFISSSETALLPSGPKNASNRDAPSLSKAMDFDGKLVCDEYNNSTLENSSDTMSIQDSSEEDMVVQNSGESISEQFLTPEQDTESSEPLRCEFVSKSTGNCDDRLQGKVTEANGKKTSQQQSSEERPMNKCADQANLKNITDKRNSENRESERKGPKSTFQINGKDKKAKIYSKGDCLKEIPESKVVSGNAESRVNNVNKIIPENDIKPLTVKEPSMKPFINGDVIMEELSEKNNLETNSRVPSSSEAEGNYQDSLKSLPSTKESDSTQMTPPSSCPESNSFNQVEDMEVETPEVKKLTPSSVTSGEESNLSNDFTDENGLPTHKAENINGDSKRKTVITEVTTMTSTVATESKTVIKVAKGDKQTVVSSTENCAKSTVTTTTTTVTKLSTPSTDSTEDIISVKEQSKTVVTTTVTDSLTTAGGTLVTSMTVSKEYSTRDKVKLMKFSRPKKARSGTALPSYRKFITKSSKKSIFVLPNDDLKKLARKGGIREVPYFNYNAKPALDIWPYPSPRPTFGITWRYRLQTVKSLAGVSLMLRLLWASLRWDDMAAKAPPGGGTTRTETSETEITTTEIIKRRDVGPYGIRSEYCIRKIICPIGVPEAPKETPTPQRKGLRSSALRPKRPETPKQTGPVIIETWVAEEELELWEIRAFAERVEKEKAQAVEQQAKKRLEQQKPTVIAASTTSSPNSTTSTISPAQKVMVAPISGSVTPGTKMVLTTKVGSPATVTFQQNKNFHQTFATWVKQGQSNSGVVQVQQKVLGIIPSSTGTSQQTFTSFQPRTATVTIRPNTSGSGGTTSPSQVITGPQIRPGMTVIRTPLQQSTLGKAIIRTPVMVQPGAPQQVVTQIIRGQPVSTAISAPSTASSTPGQKSITSGAAGTSLQSSASSAPRPQQGQVKLTMAQLTQLTQGHGGNQGLTVVIQGQGQTTGQLQLIPQGVTILPGPGQQLMQAAMPNGTVQRFLFTPLATTTTTASTSTTVSTTAGSGEQKQDKLSPQTQVQPAKTLPPAPSSSVSPAEAQPQTAQLSAQPQPQSYPQPQSPTQPEVQDQPEVQPQTAVSSHVPSEAQPAQAQSSRPQVAAQCQPQTNVQGQSPVRVQSPPQTRIRPSTPSQVSPGQQSQVQTSASQPIPIQPHTSLPIPSQGQPQSQPQVVMKHNAVIEHLKQKKPMTPAEREENQRMIVCNQVMKYILDKIDKEEKQAAKKRKREESVEQKRSKQNASKLSALLFKHKEQLKAEILKKRALLDKDLQIEVQEELRRDLKMKKEKDMVQVAQASAVAAPSPPVVVTAPTPTAPPPSPPVVPGLQSPGLPVPPLPGASQKRKREEDKDSNSKSKKKKVISTTSKETKKDTKLYCICKTPYDESKFYIGCDRCQNWYHGRCVGILQSEAELIDEYVCPQCQSTEDAMTVLTPLTEKDYEGLKRVLRSLQAHKMAWPFLEPVDPNDAPDYYRVIKEPMDLATMEERVQRRYYEKLTEFVADMTKIFDNCRYYNPSDSPFYQCAEVLESFFVQKLKGFKASRSHNNKLQSSAS</sequence>
<feature type="compositionally biased region" description="Low complexity" evidence="16">
    <location>
        <begin position="2178"/>
        <end position="2199"/>
    </location>
</feature>
<dbReference type="CDD" id="cd05509">
    <property type="entry name" value="Bromo_gcn5_like"/>
    <property type="match status" value="1"/>
</dbReference>
<dbReference type="InterPro" id="IPR001487">
    <property type="entry name" value="Bromodomain"/>
</dbReference>
<dbReference type="SMART" id="SM00249">
    <property type="entry name" value="PHD"/>
    <property type="match status" value="2"/>
</dbReference>
<feature type="compositionally biased region" description="Polar residues" evidence="16">
    <location>
        <begin position="2249"/>
        <end position="2272"/>
    </location>
</feature>
<keyword evidence="2" id="KW-0597">Phosphoprotein</keyword>
<keyword evidence="12" id="KW-0539">Nucleus</keyword>
<comment type="subcellular location">
    <subcellularLocation>
        <location evidence="1">Nucleus</location>
    </subcellularLocation>
</comment>
<keyword evidence="7" id="KW-0156">Chromatin regulator</keyword>
<feature type="compositionally biased region" description="Low complexity" evidence="16">
    <location>
        <begin position="2137"/>
        <end position="2151"/>
    </location>
</feature>
<dbReference type="Pfam" id="PF02791">
    <property type="entry name" value="DDT"/>
    <property type="match status" value="1"/>
</dbReference>
<dbReference type="CDD" id="cd15559">
    <property type="entry name" value="PHD1_BPTF"/>
    <property type="match status" value="1"/>
</dbReference>
<evidence type="ECO:0000256" key="11">
    <source>
        <dbReference type="ARBA" id="ARBA00023163"/>
    </source>
</evidence>
<keyword evidence="9 15" id="KW-0175">Coiled coil</keyword>
<dbReference type="PROSITE" id="PS01359">
    <property type="entry name" value="ZF_PHD_1"/>
    <property type="match status" value="2"/>
</dbReference>
<feature type="region of interest" description="Disordered" evidence="16">
    <location>
        <begin position="1401"/>
        <end position="1497"/>
    </location>
</feature>
<dbReference type="Pfam" id="PF00628">
    <property type="entry name" value="PHD"/>
    <property type="match status" value="2"/>
</dbReference>
<feature type="compositionally biased region" description="Basic and acidic residues" evidence="16">
    <location>
        <begin position="528"/>
        <end position="541"/>
    </location>
</feature>
<evidence type="ECO:0000313" key="20">
    <source>
        <dbReference type="Proteomes" id="UP000081671"/>
    </source>
</evidence>
<feature type="compositionally biased region" description="Low complexity" evidence="16">
    <location>
        <begin position="54"/>
        <end position="67"/>
    </location>
</feature>
<feature type="compositionally biased region" description="Polar residues" evidence="16">
    <location>
        <begin position="1402"/>
        <end position="1450"/>
    </location>
</feature>
<dbReference type="GO" id="GO:0045892">
    <property type="term" value="P:negative regulation of DNA-templated transcription"/>
    <property type="evidence" value="ECO:0007669"/>
    <property type="project" value="UniProtKB-ARBA"/>
</dbReference>
<feature type="compositionally biased region" description="Polar residues" evidence="16">
    <location>
        <begin position="496"/>
        <end position="514"/>
    </location>
</feature>
<dbReference type="InterPro" id="IPR011011">
    <property type="entry name" value="Znf_FYVE_PHD"/>
</dbReference>
<dbReference type="PROSITE" id="PS00633">
    <property type="entry name" value="BROMODOMAIN_1"/>
    <property type="match status" value="1"/>
</dbReference>
<feature type="region of interest" description="Disordered" evidence="16">
    <location>
        <begin position="424"/>
        <end position="553"/>
    </location>
</feature>
<dbReference type="InterPro" id="IPR028941">
    <property type="entry name" value="WHIM2_dom"/>
</dbReference>
<dbReference type="InterPro" id="IPR038028">
    <property type="entry name" value="BPTF"/>
</dbReference>
<dbReference type="InterPro" id="IPR019786">
    <property type="entry name" value="Zinc_finger_PHD-type_CS"/>
</dbReference>
<dbReference type="Gene3D" id="3.30.40.10">
    <property type="entry name" value="Zinc/RING finger domain, C3HC4 (zinc finger)"/>
    <property type="match status" value="2"/>
</dbReference>
<name>A0A1S3GZJ9_DIPOR</name>
<feature type="compositionally biased region" description="Acidic residues" evidence="16">
    <location>
        <begin position="1"/>
        <end position="50"/>
    </location>
</feature>
<feature type="region of interest" description="Disordered" evidence="16">
    <location>
        <begin position="2363"/>
        <end position="2387"/>
    </location>
</feature>
<dbReference type="Proteomes" id="UP000081671">
    <property type="component" value="Unplaced"/>
</dbReference>
<evidence type="ECO:0000256" key="10">
    <source>
        <dbReference type="ARBA" id="ARBA00023117"/>
    </source>
</evidence>
<dbReference type="CDD" id="cd15560">
    <property type="entry name" value="PHD2_3_BPTF"/>
    <property type="match status" value="1"/>
</dbReference>
<dbReference type="InterPro" id="IPR018359">
    <property type="entry name" value="Bromodomain_CS"/>
</dbReference>
<feature type="compositionally biased region" description="Basic and acidic residues" evidence="16">
    <location>
        <begin position="2488"/>
        <end position="2497"/>
    </location>
</feature>
<evidence type="ECO:0000256" key="8">
    <source>
        <dbReference type="ARBA" id="ARBA00023015"/>
    </source>
</evidence>
<keyword evidence="20" id="KW-1185">Reference proteome</keyword>
<proteinExistence type="predicted"/>
<feature type="region of interest" description="Disordered" evidence="16">
    <location>
        <begin position="1172"/>
        <end position="1192"/>
    </location>
</feature>
<dbReference type="InterPro" id="IPR019787">
    <property type="entry name" value="Znf_PHD-finger"/>
</dbReference>
<dbReference type="FunFam" id="3.30.40.10:FF:000036">
    <property type="entry name" value="nucleosome-remodeling factor subunit BPTF isoform X1"/>
    <property type="match status" value="1"/>
</dbReference>
<evidence type="ECO:0000259" key="19">
    <source>
        <dbReference type="PROSITE" id="PS50827"/>
    </source>
</evidence>
<dbReference type="FunFam" id="1.20.920.10:FF:000018">
    <property type="entry name" value="nucleosome-remodeling factor subunit BPTF isoform X1"/>
    <property type="match status" value="1"/>
</dbReference>
<dbReference type="GO" id="GO:0016589">
    <property type="term" value="C:NURF complex"/>
    <property type="evidence" value="ECO:0007669"/>
    <property type="project" value="InterPro"/>
</dbReference>
<feature type="compositionally biased region" description="Basic and acidic residues" evidence="16">
    <location>
        <begin position="2363"/>
        <end position="2380"/>
    </location>
</feature>
<evidence type="ECO:0000313" key="21">
    <source>
        <dbReference type="RefSeq" id="XP_012893382.1"/>
    </source>
</evidence>
<evidence type="ECO:0000256" key="14">
    <source>
        <dbReference type="PROSITE-ProRule" id="PRU00146"/>
    </source>
</evidence>
<dbReference type="OrthoDB" id="784962at2759"/>
<dbReference type="PROSITE" id="PS50014">
    <property type="entry name" value="BROMODOMAIN_2"/>
    <property type="match status" value="1"/>
</dbReference>
<keyword evidence="3" id="KW-0479">Metal-binding</keyword>
<dbReference type="InterPro" id="IPR013083">
    <property type="entry name" value="Znf_RING/FYVE/PHD"/>
</dbReference>
<dbReference type="GeneID" id="106003129"/>
<dbReference type="SUPFAM" id="SSF57903">
    <property type="entry name" value="FYVE/PHD zinc finger"/>
    <property type="match status" value="2"/>
</dbReference>
<feature type="compositionally biased region" description="Basic and acidic residues" evidence="16">
    <location>
        <begin position="424"/>
        <end position="493"/>
    </location>
</feature>
<feature type="domain" description="PHD-type" evidence="18">
    <location>
        <begin position="254"/>
        <end position="301"/>
    </location>
</feature>
<feature type="domain" description="Bromo" evidence="17">
    <location>
        <begin position="2594"/>
        <end position="2664"/>
    </location>
</feature>
<dbReference type="GO" id="GO:0008270">
    <property type="term" value="F:zinc ion binding"/>
    <property type="evidence" value="ECO:0007669"/>
    <property type="project" value="UniProtKB-KW"/>
</dbReference>
<evidence type="ECO:0000256" key="9">
    <source>
        <dbReference type="ARBA" id="ARBA00023054"/>
    </source>
</evidence>
<dbReference type="GO" id="GO:0000978">
    <property type="term" value="F:RNA polymerase II cis-regulatory region sequence-specific DNA binding"/>
    <property type="evidence" value="ECO:0007669"/>
    <property type="project" value="TreeGrafter"/>
</dbReference>
<feature type="compositionally biased region" description="Polar residues" evidence="16">
    <location>
        <begin position="1465"/>
        <end position="1480"/>
    </location>
</feature>
<dbReference type="InterPro" id="IPR036427">
    <property type="entry name" value="Bromodomain-like_sf"/>
</dbReference>
<feature type="compositionally biased region" description="Low complexity" evidence="16">
    <location>
        <begin position="2444"/>
        <end position="2456"/>
    </location>
</feature>
<feature type="compositionally biased region" description="Low complexity" evidence="16">
    <location>
        <begin position="1064"/>
        <end position="1078"/>
    </location>
</feature>
<evidence type="ECO:0000256" key="16">
    <source>
        <dbReference type="SAM" id="MobiDB-lite"/>
    </source>
</evidence>
<dbReference type="SMART" id="SM00297">
    <property type="entry name" value="BROMO"/>
    <property type="match status" value="1"/>
</dbReference>
<keyword evidence="11" id="KW-0804">Transcription</keyword>
<feature type="region of interest" description="Disordered" evidence="16">
    <location>
        <begin position="2137"/>
        <end position="2342"/>
    </location>
</feature>
<feature type="region of interest" description="Disordered" evidence="16">
    <location>
        <begin position="1"/>
        <end position="96"/>
    </location>
</feature>
<feature type="region of interest" description="Disordered" evidence="16">
    <location>
        <begin position="1954"/>
        <end position="1975"/>
    </location>
</feature>
<feature type="region of interest" description="Disordered" evidence="16">
    <location>
        <begin position="1004"/>
        <end position="1085"/>
    </location>
</feature>
<dbReference type="SUPFAM" id="SSF47370">
    <property type="entry name" value="Bromodomain"/>
    <property type="match status" value="1"/>
</dbReference>
<dbReference type="GO" id="GO:0006338">
    <property type="term" value="P:chromatin remodeling"/>
    <property type="evidence" value="ECO:0007669"/>
    <property type="project" value="UniProtKB-ARBA"/>
</dbReference>
<dbReference type="PROSITE" id="PS50016">
    <property type="entry name" value="ZF_PHD_2"/>
    <property type="match status" value="2"/>
</dbReference>
<keyword evidence="4" id="KW-0677">Repeat</keyword>
<dbReference type="PRINTS" id="PR00503">
    <property type="entry name" value="BROMODOMAIN"/>
</dbReference>
<feature type="region of interest" description="Disordered" evidence="16">
    <location>
        <begin position="782"/>
        <end position="801"/>
    </location>
</feature>
<feature type="compositionally biased region" description="Polar residues" evidence="16">
    <location>
        <begin position="1231"/>
        <end position="1246"/>
    </location>
</feature>
<keyword evidence="6" id="KW-0862">Zinc</keyword>
<accession>A0A1S3GZJ9</accession>
<organism evidence="20 21">
    <name type="scientific">Dipodomys ordii</name>
    <name type="common">Ord's kangaroo rat</name>
    <dbReference type="NCBI Taxonomy" id="10020"/>
    <lineage>
        <taxon>Eukaryota</taxon>
        <taxon>Metazoa</taxon>
        <taxon>Chordata</taxon>
        <taxon>Craniata</taxon>
        <taxon>Vertebrata</taxon>
        <taxon>Euteleostomi</taxon>
        <taxon>Mammalia</taxon>
        <taxon>Eutheria</taxon>
        <taxon>Euarchontoglires</taxon>
        <taxon>Glires</taxon>
        <taxon>Rodentia</taxon>
        <taxon>Castorimorpha</taxon>
        <taxon>Heteromyidae</taxon>
        <taxon>Dipodomyinae</taxon>
        <taxon>Dipodomys</taxon>
    </lineage>
</organism>
<dbReference type="SMART" id="SM00571">
    <property type="entry name" value="DDT"/>
    <property type="match status" value="1"/>
</dbReference>
<evidence type="ECO:0000256" key="7">
    <source>
        <dbReference type="ARBA" id="ARBA00022853"/>
    </source>
</evidence>
<evidence type="ECO:0000256" key="13">
    <source>
        <dbReference type="PROSITE-ProRule" id="PRU00035"/>
    </source>
</evidence>
<feature type="region of interest" description="Disordered" evidence="16">
    <location>
        <begin position="2444"/>
        <end position="2508"/>
    </location>
</feature>
<feature type="domain" description="PHD-type" evidence="18">
    <location>
        <begin position="2517"/>
        <end position="2568"/>
    </location>
</feature>
<feature type="region of interest" description="Disordered" evidence="16">
    <location>
        <begin position="1210"/>
        <end position="1255"/>
    </location>
</feature>
<evidence type="ECO:0000256" key="5">
    <source>
        <dbReference type="ARBA" id="ARBA00022771"/>
    </source>
</evidence>
<evidence type="ECO:0000256" key="1">
    <source>
        <dbReference type="ARBA" id="ARBA00004123"/>
    </source>
</evidence>